<evidence type="ECO:0000256" key="5">
    <source>
        <dbReference type="ARBA" id="ARBA00022475"/>
    </source>
</evidence>
<evidence type="ECO:0000259" key="17">
    <source>
        <dbReference type="Pfam" id="PF02706"/>
    </source>
</evidence>
<evidence type="ECO:0000256" key="11">
    <source>
        <dbReference type="ARBA" id="ARBA00022840"/>
    </source>
</evidence>
<keyword evidence="7" id="KW-0808">Transferase</keyword>
<dbReference type="SUPFAM" id="SSF52540">
    <property type="entry name" value="P-loop containing nucleoside triphosphate hydrolases"/>
    <property type="match status" value="1"/>
</dbReference>
<keyword evidence="11" id="KW-0067">ATP-binding</keyword>
<evidence type="ECO:0000256" key="10">
    <source>
        <dbReference type="ARBA" id="ARBA00022777"/>
    </source>
</evidence>
<dbReference type="GO" id="GO:0005886">
    <property type="term" value="C:plasma membrane"/>
    <property type="evidence" value="ECO:0007669"/>
    <property type="project" value="UniProtKB-SubCell"/>
</dbReference>
<gene>
    <name evidence="20" type="ORF">DQ356_05880</name>
</gene>
<dbReference type="Pfam" id="PF02706">
    <property type="entry name" value="Wzz"/>
    <property type="match status" value="1"/>
</dbReference>
<evidence type="ECO:0000256" key="15">
    <source>
        <dbReference type="ARBA" id="ARBA00051245"/>
    </source>
</evidence>
<dbReference type="GO" id="GO:0005524">
    <property type="term" value="F:ATP binding"/>
    <property type="evidence" value="ECO:0007669"/>
    <property type="project" value="UniProtKB-KW"/>
</dbReference>
<dbReference type="InterPro" id="IPR032807">
    <property type="entry name" value="GNVR"/>
</dbReference>
<dbReference type="CDD" id="cd05387">
    <property type="entry name" value="BY-kinase"/>
    <property type="match status" value="1"/>
</dbReference>
<evidence type="ECO:0000256" key="3">
    <source>
        <dbReference type="ARBA" id="ARBA00008883"/>
    </source>
</evidence>
<keyword evidence="14" id="KW-0829">Tyrosine-protein kinase</keyword>
<dbReference type="InterPro" id="IPR050445">
    <property type="entry name" value="Bact_polysacc_biosynth/exp"/>
</dbReference>
<dbReference type="OrthoDB" id="9794577at2"/>
<evidence type="ECO:0000256" key="12">
    <source>
        <dbReference type="ARBA" id="ARBA00022989"/>
    </source>
</evidence>
<evidence type="ECO:0000256" key="6">
    <source>
        <dbReference type="ARBA" id="ARBA00022519"/>
    </source>
</evidence>
<reference evidence="20 21" key="1">
    <citation type="submission" date="2018-07" db="EMBL/GenBank/DDBJ databases">
        <title>Chryseobacterium lacus sp. nov., isolated from lake water.</title>
        <authorList>
            <person name="Li C.-M."/>
        </authorList>
    </citation>
    <scope>NUCLEOTIDE SEQUENCE [LARGE SCALE GENOMIC DNA]</scope>
    <source>
        <strain evidence="20 21">YLOS41</strain>
    </source>
</reference>
<feature type="domain" description="AAA" evidence="18">
    <location>
        <begin position="583"/>
        <end position="710"/>
    </location>
</feature>
<name>A0A368MY72_9FLAO</name>
<evidence type="ECO:0000256" key="2">
    <source>
        <dbReference type="ARBA" id="ARBA00007316"/>
    </source>
</evidence>
<keyword evidence="5" id="KW-1003">Cell membrane</keyword>
<keyword evidence="10" id="KW-0418">Kinase</keyword>
<dbReference type="Pfam" id="PF13807">
    <property type="entry name" value="GNVR"/>
    <property type="match status" value="1"/>
</dbReference>
<evidence type="ECO:0000259" key="19">
    <source>
        <dbReference type="Pfam" id="PF13807"/>
    </source>
</evidence>
<feature type="domain" description="Tyrosine-protein kinase G-rich" evidence="19">
    <location>
        <begin position="444"/>
        <end position="517"/>
    </location>
</feature>
<comment type="catalytic activity">
    <reaction evidence="15">
        <text>L-tyrosyl-[protein] + ATP = O-phospho-L-tyrosyl-[protein] + ADP + H(+)</text>
        <dbReference type="Rhea" id="RHEA:10596"/>
        <dbReference type="Rhea" id="RHEA-COMP:10136"/>
        <dbReference type="Rhea" id="RHEA-COMP:20101"/>
        <dbReference type="ChEBI" id="CHEBI:15378"/>
        <dbReference type="ChEBI" id="CHEBI:30616"/>
        <dbReference type="ChEBI" id="CHEBI:46858"/>
        <dbReference type="ChEBI" id="CHEBI:61978"/>
        <dbReference type="ChEBI" id="CHEBI:456216"/>
        <dbReference type="EC" id="2.7.10.2"/>
    </reaction>
</comment>
<evidence type="ECO:0000256" key="16">
    <source>
        <dbReference type="SAM" id="Phobius"/>
    </source>
</evidence>
<evidence type="ECO:0000256" key="7">
    <source>
        <dbReference type="ARBA" id="ARBA00022679"/>
    </source>
</evidence>
<evidence type="ECO:0000256" key="1">
    <source>
        <dbReference type="ARBA" id="ARBA00004429"/>
    </source>
</evidence>
<evidence type="ECO:0000259" key="18">
    <source>
        <dbReference type="Pfam" id="PF13614"/>
    </source>
</evidence>
<protein>
    <recommendedName>
        <fullName evidence="4">non-specific protein-tyrosine kinase</fullName>
        <ecNumber evidence="4">2.7.10.2</ecNumber>
    </recommendedName>
</protein>
<keyword evidence="13 16" id="KW-0472">Membrane</keyword>
<dbReference type="Pfam" id="PF13614">
    <property type="entry name" value="AAA_31"/>
    <property type="match status" value="1"/>
</dbReference>
<keyword evidence="9" id="KW-0547">Nucleotide-binding</keyword>
<keyword evidence="21" id="KW-1185">Reference proteome</keyword>
<comment type="similarity">
    <text evidence="3">Belongs to the etk/wzc family.</text>
</comment>
<dbReference type="Gene3D" id="3.40.50.300">
    <property type="entry name" value="P-loop containing nucleotide triphosphate hydrolases"/>
    <property type="match status" value="1"/>
</dbReference>
<dbReference type="RefSeq" id="WP_114303552.1">
    <property type="nucleotide sequence ID" value="NZ_QPIE01000004.1"/>
</dbReference>
<evidence type="ECO:0000256" key="4">
    <source>
        <dbReference type="ARBA" id="ARBA00011903"/>
    </source>
</evidence>
<dbReference type="AlphaFoldDB" id="A0A368MY72"/>
<comment type="similarity">
    <text evidence="2">Belongs to the CpsD/CapB family.</text>
</comment>
<evidence type="ECO:0000256" key="8">
    <source>
        <dbReference type="ARBA" id="ARBA00022692"/>
    </source>
</evidence>
<keyword evidence="8 16" id="KW-0812">Transmembrane</keyword>
<proteinExistence type="inferred from homology"/>
<dbReference type="InterPro" id="IPR005702">
    <property type="entry name" value="Wzc-like_C"/>
</dbReference>
<dbReference type="PANTHER" id="PTHR32309">
    <property type="entry name" value="TYROSINE-PROTEIN KINASE"/>
    <property type="match status" value="1"/>
</dbReference>
<keyword evidence="6" id="KW-0997">Cell inner membrane</keyword>
<dbReference type="Proteomes" id="UP000252172">
    <property type="component" value="Unassembled WGS sequence"/>
</dbReference>
<evidence type="ECO:0000313" key="20">
    <source>
        <dbReference type="EMBL" id="RCU42966.1"/>
    </source>
</evidence>
<evidence type="ECO:0000256" key="14">
    <source>
        <dbReference type="ARBA" id="ARBA00023137"/>
    </source>
</evidence>
<dbReference type="EC" id="2.7.10.2" evidence="4"/>
<comment type="subcellular location">
    <subcellularLocation>
        <location evidence="1">Cell inner membrane</location>
        <topology evidence="1">Multi-pass membrane protein</topology>
    </subcellularLocation>
</comment>
<sequence length="786" mass="87862">MSSNQSTSQNTQEDLNLNEVIKPYLRKWYWFVLTVLAMLALAVLYIKSTAPEYEIKSQVLIKDAKKGMSSDLSMLSDLSGLGGMSTNSIDNEVEVFKTKKLMNSVVEGLNLQVHVLEKEGLLTTERYNESAPVIVKVINEKDYKETIEPVELTIAGDKITLQSDGFTNPIKTTFNKLINLPYANIMILKNKDYNARKYPVDGQLLLAYAPMEERVTEYQKKMSIDLANKDVTVIDIILKYSNVKKAKEMVKKLIDAYNEDAIADKNSESQKTKDFIDERIAIIAEELGVVEGEKERFKITNRIADLETEAQLNVGTSASAAAKLLETETQIQLINDLIGFIQRQGVDQTLPTGIGINTGGASTAIAAYNQMVLERAKLMENATPQNPLIAELSKQLISTKALIIENLMKGRTALLATRNQIETQQGRADSKISRIPSQEKMFRSIERQQQIKESLYLLLLEKREEAAIAMAITAPKARVIDAAYASEKPVSPKKALVLGGAFLIGLIIPFSLIYVKEILNDKILSKQDLIKLTNGKPILGEIPRLGKGETELVRMNDLTPMAEAFRILITNMNFMLPKQKEGKVIFVSSSVKGEGKTFVSVNLSLTLATPGKKVIIIGSDIRNPQLQRYNQARKGLEGLTEFLYSPDKKIDDLIHVSIYNPHLDVIYSGSIPPNPTELLGNGRYEELLVELRKRYDYIILDTAPLMLVTDTLIISNLADATLYVTRSGYTEESLIEFANKQIESGKIKNTAFILNDVSKDHFGYGNKYGYGYNAEQKSWWGKLTNK</sequence>
<dbReference type="InterPro" id="IPR025669">
    <property type="entry name" value="AAA_dom"/>
</dbReference>
<comment type="caution">
    <text evidence="20">The sequence shown here is derived from an EMBL/GenBank/DDBJ whole genome shotgun (WGS) entry which is preliminary data.</text>
</comment>
<evidence type="ECO:0000256" key="13">
    <source>
        <dbReference type="ARBA" id="ARBA00023136"/>
    </source>
</evidence>
<dbReference type="EMBL" id="QPIE01000004">
    <property type="protein sequence ID" value="RCU42966.1"/>
    <property type="molecule type" value="Genomic_DNA"/>
</dbReference>
<evidence type="ECO:0000313" key="21">
    <source>
        <dbReference type="Proteomes" id="UP000252172"/>
    </source>
</evidence>
<feature type="domain" description="Polysaccharide chain length determinant N-terminal" evidence="17">
    <location>
        <begin position="14"/>
        <end position="107"/>
    </location>
</feature>
<feature type="transmembrane region" description="Helical" evidence="16">
    <location>
        <begin position="28"/>
        <end position="46"/>
    </location>
</feature>
<dbReference type="PANTHER" id="PTHR32309:SF13">
    <property type="entry name" value="FERRIC ENTEROBACTIN TRANSPORT PROTEIN FEPE"/>
    <property type="match status" value="1"/>
</dbReference>
<dbReference type="InterPro" id="IPR003856">
    <property type="entry name" value="LPS_length_determ_N"/>
</dbReference>
<dbReference type="GO" id="GO:0004715">
    <property type="term" value="F:non-membrane spanning protein tyrosine kinase activity"/>
    <property type="evidence" value="ECO:0007669"/>
    <property type="project" value="UniProtKB-EC"/>
</dbReference>
<organism evidence="20 21">
    <name type="scientific">Chryseobacterium lacus</name>
    <dbReference type="NCBI Taxonomy" id="2058346"/>
    <lineage>
        <taxon>Bacteria</taxon>
        <taxon>Pseudomonadati</taxon>
        <taxon>Bacteroidota</taxon>
        <taxon>Flavobacteriia</taxon>
        <taxon>Flavobacteriales</taxon>
        <taxon>Weeksellaceae</taxon>
        <taxon>Chryseobacterium group</taxon>
        <taxon>Chryseobacterium</taxon>
    </lineage>
</organism>
<evidence type="ECO:0000256" key="9">
    <source>
        <dbReference type="ARBA" id="ARBA00022741"/>
    </source>
</evidence>
<dbReference type="InterPro" id="IPR027417">
    <property type="entry name" value="P-loop_NTPase"/>
</dbReference>
<keyword evidence="12 16" id="KW-1133">Transmembrane helix</keyword>
<accession>A0A368MY72</accession>
<dbReference type="NCBIfam" id="TIGR01007">
    <property type="entry name" value="eps_fam"/>
    <property type="match status" value="1"/>
</dbReference>